<dbReference type="GO" id="GO:0005885">
    <property type="term" value="C:Arp2/3 protein complex"/>
    <property type="evidence" value="ECO:0007669"/>
    <property type="project" value="InterPro"/>
</dbReference>
<proteinExistence type="inferred from homology"/>
<gene>
    <name evidence="6" type="ORF">EHI5A_235550</name>
</gene>
<name>M2Q1Y6_ENTHI</name>
<sequence length="118" mass="13463">MIEGSINSVRISICVKKADNLEVILLRRFVSFLQQRAENFVILRRKPIKGYDISFLITNFQTENLFKHKLIDFIIEFMQEIDKEISDMKISVNTRARIAVAGITGTSPAPGFFKALLA</sequence>
<keyword evidence="3" id="KW-0963">Cytoplasm</keyword>
<dbReference type="GO" id="GO:0034314">
    <property type="term" value="P:Arp2/3 complex-mediated actin nucleation"/>
    <property type="evidence" value="ECO:0007669"/>
    <property type="project" value="InterPro"/>
</dbReference>
<evidence type="ECO:0000313" key="6">
    <source>
        <dbReference type="EMBL" id="EMD43339.1"/>
    </source>
</evidence>
<organism evidence="6 7">
    <name type="scientific">Entamoeba histolytica KU27</name>
    <dbReference type="NCBI Taxonomy" id="885311"/>
    <lineage>
        <taxon>Eukaryota</taxon>
        <taxon>Amoebozoa</taxon>
        <taxon>Evosea</taxon>
        <taxon>Archamoebae</taxon>
        <taxon>Mastigamoebida</taxon>
        <taxon>Entamoebidae</taxon>
        <taxon>Entamoeba</taxon>
    </lineage>
</organism>
<dbReference type="GO" id="GO:0051015">
    <property type="term" value="F:actin filament binding"/>
    <property type="evidence" value="ECO:0007669"/>
    <property type="project" value="TreeGrafter"/>
</dbReference>
<keyword evidence="5" id="KW-0206">Cytoskeleton</keyword>
<dbReference type="InterPro" id="IPR034666">
    <property type="entry name" value="ARPC2/4"/>
</dbReference>
<evidence type="ECO:0000256" key="1">
    <source>
        <dbReference type="ARBA" id="ARBA00004245"/>
    </source>
</evidence>
<evidence type="ECO:0000256" key="5">
    <source>
        <dbReference type="ARBA" id="ARBA00023212"/>
    </source>
</evidence>
<evidence type="ECO:0000313" key="7">
    <source>
        <dbReference type="Proteomes" id="UP000011755"/>
    </source>
</evidence>
<comment type="subcellular location">
    <subcellularLocation>
        <location evidence="1">Cytoplasm</location>
        <location evidence="1">Cytoskeleton</location>
    </subcellularLocation>
</comment>
<dbReference type="VEuPathDB" id="AmoebaDB:EHI5A_235550"/>
<comment type="similarity">
    <text evidence="2">Belongs to the ARPC4 family.</text>
</comment>
<keyword evidence="4" id="KW-0009">Actin-binding</keyword>
<dbReference type="GO" id="GO:0030041">
    <property type="term" value="P:actin filament polymerization"/>
    <property type="evidence" value="ECO:0007669"/>
    <property type="project" value="InterPro"/>
</dbReference>
<dbReference type="AlphaFoldDB" id="M2Q1Y6"/>
<protein>
    <submittedName>
        <fullName evidence="6">ARP2/3 complex 20 kDa subunit, putative</fullName>
    </submittedName>
</protein>
<dbReference type="Proteomes" id="UP000011755">
    <property type="component" value="Unassembled WGS sequence"/>
</dbReference>
<evidence type="ECO:0000256" key="2">
    <source>
        <dbReference type="ARBA" id="ARBA00005919"/>
    </source>
</evidence>
<dbReference type="InterPro" id="IPR008384">
    <property type="entry name" value="ARPC4"/>
</dbReference>
<dbReference type="Gene3D" id="3.30.1460.20">
    <property type="match status" value="1"/>
</dbReference>
<dbReference type="Pfam" id="PF05856">
    <property type="entry name" value="ARPC4"/>
    <property type="match status" value="1"/>
</dbReference>
<accession>M2Q1Y6</accession>
<evidence type="ECO:0000256" key="3">
    <source>
        <dbReference type="ARBA" id="ARBA00022490"/>
    </source>
</evidence>
<evidence type="ECO:0000256" key="4">
    <source>
        <dbReference type="ARBA" id="ARBA00023203"/>
    </source>
</evidence>
<dbReference type="SUPFAM" id="SSF69645">
    <property type="entry name" value="Arp2/3 complex subunits"/>
    <property type="match status" value="1"/>
</dbReference>
<dbReference type="PANTHER" id="PTHR22629">
    <property type="entry name" value="ARP2/3 COMPLEX 20 KD SUBUNIT"/>
    <property type="match status" value="1"/>
</dbReference>
<dbReference type="EMBL" id="KB445313">
    <property type="protein sequence ID" value="EMD43339.1"/>
    <property type="molecule type" value="Genomic_DNA"/>
</dbReference>
<dbReference type="PANTHER" id="PTHR22629:SF0">
    <property type="entry name" value="ACTIN-RELATED PROTEIN 2_3 COMPLEX SUBUNIT 4"/>
    <property type="match status" value="1"/>
</dbReference>
<dbReference type="OrthoDB" id="336240at2759"/>
<reference evidence="6 7" key="1">
    <citation type="submission" date="2013-02" db="EMBL/GenBank/DDBJ databases">
        <authorList>
            <person name="Hannick L."/>
            <person name="Zafar N."/>
            <person name="Lorenzi H."/>
            <person name="Ali I.A."/>
            <person name="Petri W.P."/>
            <person name="Caler E."/>
        </authorList>
    </citation>
    <scope>NUCLEOTIDE SEQUENCE [LARGE SCALE GENOMIC DNA]</scope>
    <source>
        <strain evidence="6 7">KU27</strain>
    </source>
</reference>